<reference evidence="19 20" key="1">
    <citation type="submission" date="2022-01" db="EMBL/GenBank/DDBJ databases">
        <title>A chromosomal length assembly of Cordylochernes scorpioides.</title>
        <authorList>
            <person name="Zeh D."/>
            <person name="Zeh J."/>
        </authorList>
    </citation>
    <scope>NUCLEOTIDE SEQUENCE [LARGE SCALE GENOMIC DNA]</scope>
    <source>
        <strain evidence="19">IN4F17</strain>
        <tissue evidence="19">Whole Body</tissue>
    </source>
</reference>
<sequence length="859" mass="98091">MLSGIGGLDRMGNSIILRNALGMLLHWHICKMLILQCDASKDAMGAALLQEDRPLAFASASFSDSQKQYSQIEKELLSVYYGCKKIFELHEERNKNNKDENAAYNMGHKFNKNLKKNSSDSNRERKPKCFICQKFGHKAAVCWFNPVNKSKENNQGNSIQTIPKQTFSKNKQYTSRASLIGENHNQETAMNLSSPEFSNKCKWILDSGATSHMSKDINLMDDLQDDSRKITLPDDRFIKSNGIGTVEIYQDDNHLLTLKEVLYVPELNNNLISFTRLPFNEIDSKQSTKPLDLIHMDLIGPFQHESIGRAIYVLNIVDDFSRKILPKFLKSKLETFAKLKEFIDIIENIKGTKIKRIRSDNGGKFTNRQLSSYLIEKGIEHQFTTFYSPSQNGIVERANRSLIEGTRALLIESQLPPKFWAEAMNTYSYIKNRTPHKRNDKTTPEELFTGKKPTIKHLKVFGCRAEYWIPKFKRYKFEKITKSESTSDEPDEDKNVYNLRPTPQQGFYYESSLSDEDTSQDDTTSDPTYHPGDSVMKLCLSRSLRCQVPRITPLYRPYQTNWRSVENAKRKRQSSMKEHYDRNGKSYPKVNVGEDAWCQMHPKETWTPVKISAQANSPQSFEVATPLGKMLIRYQQFIRPKDGVNEKRQLSLEPIPGSPEAQHLHYDSPTMGESSTTPIQRSSEEININQKENATASAGISPEPSGRPRCHDGQGVILQVMPEDPALQTKIKEADMVSRGNQLLSQNFNISEAWTNSWISSDIPNKNLITSPSVKIPGFSLPRREWVLLNHFRTGQGRCAELMKLWGYTKDPNCACNVPQSMSHILDDCPLYKFNGGISNLHSVTPEALNWLKALPLRF</sequence>
<keyword evidence="5" id="KW-0479">Metal-binding</keyword>
<feature type="compositionally biased region" description="Polar residues" evidence="17">
    <location>
        <begin position="671"/>
        <end position="698"/>
    </location>
</feature>
<dbReference type="Pfam" id="PF22936">
    <property type="entry name" value="Pol_BBD"/>
    <property type="match status" value="1"/>
</dbReference>
<keyword evidence="14" id="KW-0548">Nucleotidyltransferase</keyword>
<keyword evidence="7" id="KW-0064">Aspartyl protease</keyword>
<keyword evidence="10" id="KW-0067">ATP-binding</keyword>
<evidence type="ECO:0000256" key="9">
    <source>
        <dbReference type="ARBA" id="ARBA00022801"/>
    </source>
</evidence>
<keyword evidence="20" id="KW-1185">Reference proteome</keyword>
<keyword evidence="8" id="KW-0255">Endonuclease</keyword>
<evidence type="ECO:0000313" key="20">
    <source>
        <dbReference type="Proteomes" id="UP001235939"/>
    </source>
</evidence>
<dbReference type="InterPro" id="IPR043502">
    <property type="entry name" value="DNA/RNA_pol_sf"/>
</dbReference>
<dbReference type="InterPro" id="IPR039537">
    <property type="entry name" value="Retrotran_Ty1/copia-like"/>
</dbReference>
<keyword evidence="2" id="KW-1188">Viral release from host cell</keyword>
<name>A0ABY6KE23_9ARAC</name>
<evidence type="ECO:0000256" key="2">
    <source>
        <dbReference type="ARBA" id="ARBA00022612"/>
    </source>
</evidence>
<protein>
    <recommendedName>
        <fullName evidence="18">Integrase catalytic domain-containing protein</fullName>
    </recommendedName>
</protein>
<evidence type="ECO:0000256" key="1">
    <source>
        <dbReference type="ARBA" id="ARBA00002180"/>
    </source>
</evidence>
<evidence type="ECO:0000256" key="12">
    <source>
        <dbReference type="ARBA" id="ARBA00022908"/>
    </source>
</evidence>
<evidence type="ECO:0000256" key="7">
    <source>
        <dbReference type="ARBA" id="ARBA00022750"/>
    </source>
</evidence>
<keyword evidence="11" id="KW-0460">Magnesium</keyword>
<dbReference type="InterPro" id="IPR012337">
    <property type="entry name" value="RNaseH-like_sf"/>
</dbReference>
<evidence type="ECO:0000256" key="17">
    <source>
        <dbReference type="SAM" id="MobiDB-lite"/>
    </source>
</evidence>
<feature type="compositionally biased region" description="Acidic residues" evidence="17">
    <location>
        <begin position="513"/>
        <end position="524"/>
    </location>
</feature>
<proteinExistence type="predicted"/>
<dbReference type="Proteomes" id="UP001235939">
    <property type="component" value="Chromosome 04"/>
</dbReference>
<evidence type="ECO:0000256" key="14">
    <source>
        <dbReference type="ARBA" id="ARBA00022932"/>
    </source>
</evidence>
<feature type="region of interest" description="Disordered" evidence="17">
    <location>
        <begin position="566"/>
        <end position="586"/>
    </location>
</feature>
<dbReference type="InterPro" id="IPR041577">
    <property type="entry name" value="RT_RNaseH_2"/>
</dbReference>
<evidence type="ECO:0000256" key="13">
    <source>
        <dbReference type="ARBA" id="ARBA00022918"/>
    </source>
</evidence>
<evidence type="ECO:0000256" key="5">
    <source>
        <dbReference type="ARBA" id="ARBA00022723"/>
    </source>
</evidence>
<evidence type="ECO:0000313" key="19">
    <source>
        <dbReference type="EMBL" id="UYV66742.1"/>
    </source>
</evidence>
<keyword evidence="6" id="KW-0547">Nucleotide-binding</keyword>
<dbReference type="EMBL" id="CP092866">
    <property type="protein sequence ID" value="UYV66742.1"/>
    <property type="molecule type" value="Genomic_DNA"/>
</dbReference>
<evidence type="ECO:0000256" key="11">
    <source>
        <dbReference type="ARBA" id="ARBA00022842"/>
    </source>
</evidence>
<dbReference type="Pfam" id="PF17919">
    <property type="entry name" value="RT_RNaseH_2"/>
    <property type="match status" value="1"/>
</dbReference>
<dbReference type="Pfam" id="PF00665">
    <property type="entry name" value="rve"/>
    <property type="match status" value="1"/>
</dbReference>
<keyword evidence="16" id="KW-0233">DNA recombination</keyword>
<evidence type="ECO:0000256" key="3">
    <source>
        <dbReference type="ARBA" id="ARBA00022670"/>
    </source>
</evidence>
<evidence type="ECO:0000259" key="18">
    <source>
        <dbReference type="PROSITE" id="PS50994"/>
    </source>
</evidence>
<keyword evidence="12" id="KW-0229">DNA integration</keyword>
<keyword evidence="13" id="KW-0695">RNA-directed DNA polymerase</keyword>
<dbReference type="InterPro" id="IPR054722">
    <property type="entry name" value="PolX-like_BBD"/>
</dbReference>
<keyword evidence="14" id="KW-0239">DNA-directed DNA polymerase</keyword>
<dbReference type="SUPFAM" id="SSF56672">
    <property type="entry name" value="DNA/RNA polymerases"/>
    <property type="match status" value="1"/>
</dbReference>
<keyword evidence="14" id="KW-0808">Transferase</keyword>
<evidence type="ECO:0000256" key="10">
    <source>
        <dbReference type="ARBA" id="ARBA00022840"/>
    </source>
</evidence>
<feature type="region of interest" description="Disordered" evidence="17">
    <location>
        <begin position="481"/>
        <end position="532"/>
    </location>
</feature>
<organism evidence="19 20">
    <name type="scientific">Cordylochernes scorpioides</name>
    <dbReference type="NCBI Taxonomy" id="51811"/>
    <lineage>
        <taxon>Eukaryota</taxon>
        <taxon>Metazoa</taxon>
        <taxon>Ecdysozoa</taxon>
        <taxon>Arthropoda</taxon>
        <taxon>Chelicerata</taxon>
        <taxon>Arachnida</taxon>
        <taxon>Pseudoscorpiones</taxon>
        <taxon>Cheliferoidea</taxon>
        <taxon>Chernetidae</taxon>
        <taxon>Cordylochernes</taxon>
    </lineage>
</organism>
<feature type="region of interest" description="Disordered" evidence="17">
    <location>
        <begin position="652"/>
        <end position="713"/>
    </location>
</feature>
<dbReference type="InterPro" id="IPR036397">
    <property type="entry name" value="RNaseH_sf"/>
</dbReference>
<keyword evidence="4" id="KW-0540">Nuclease</keyword>
<dbReference type="PROSITE" id="PS50994">
    <property type="entry name" value="INTEGRASE"/>
    <property type="match status" value="1"/>
</dbReference>
<keyword evidence="9" id="KW-0378">Hydrolase</keyword>
<evidence type="ECO:0000256" key="6">
    <source>
        <dbReference type="ARBA" id="ARBA00022741"/>
    </source>
</evidence>
<gene>
    <name evidence="19" type="ORF">LAZ67_4002742</name>
</gene>
<dbReference type="PANTHER" id="PTHR42648:SF11">
    <property type="entry name" value="TRANSPOSON TY4-P GAG-POL POLYPROTEIN"/>
    <property type="match status" value="1"/>
</dbReference>
<evidence type="ECO:0000256" key="8">
    <source>
        <dbReference type="ARBA" id="ARBA00022759"/>
    </source>
</evidence>
<evidence type="ECO:0000256" key="15">
    <source>
        <dbReference type="ARBA" id="ARBA00023113"/>
    </source>
</evidence>
<feature type="domain" description="Integrase catalytic" evidence="18">
    <location>
        <begin position="286"/>
        <end position="452"/>
    </location>
</feature>
<dbReference type="SUPFAM" id="SSF53098">
    <property type="entry name" value="Ribonuclease H-like"/>
    <property type="match status" value="1"/>
</dbReference>
<evidence type="ECO:0000256" key="4">
    <source>
        <dbReference type="ARBA" id="ARBA00022722"/>
    </source>
</evidence>
<evidence type="ECO:0000256" key="16">
    <source>
        <dbReference type="ARBA" id="ARBA00023172"/>
    </source>
</evidence>
<accession>A0ABY6KE23</accession>
<keyword evidence="3" id="KW-0645">Protease</keyword>
<dbReference type="Gene3D" id="3.30.420.10">
    <property type="entry name" value="Ribonuclease H-like superfamily/Ribonuclease H"/>
    <property type="match status" value="1"/>
</dbReference>
<dbReference type="InterPro" id="IPR001584">
    <property type="entry name" value="Integrase_cat-core"/>
</dbReference>
<feature type="compositionally biased region" description="Basic and acidic residues" evidence="17">
    <location>
        <begin position="575"/>
        <end position="584"/>
    </location>
</feature>
<comment type="function">
    <text evidence="1">The aspartyl protease (PR) mediates the proteolytic cleavages of the Gag and Gag-Pol polyproteins after assembly of the VLP.</text>
</comment>
<keyword evidence="15" id="KW-0917">Virion maturation</keyword>
<dbReference type="PANTHER" id="PTHR42648">
    <property type="entry name" value="TRANSPOSASE, PUTATIVE-RELATED"/>
    <property type="match status" value="1"/>
</dbReference>